<proteinExistence type="predicted"/>
<gene>
    <name evidence="1" type="ORF">MSHOH_1927</name>
</gene>
<accession>A0A0E3WTC7</accession>
<dbReference type="RefSeq" id="WP_204245410.1">
    <property type="nucleotide sequence ID" value="NZ_CP009516.1"/>
</dbReference>
<evidence type="ECO:0000313" key="1">
    <source>
        <dbReference type="EMBL" id="AKB78410.1"/>
    </source>
</evidence>
<reference evidence="1 2" key="1">
    <citation type="submission" date="2014-07" db="EMBL/GenBank/DDBJ databases">
        <title>Methanogenic archaea and the global carbon cycle.</title>
        <authorList>
            <person name="Henriksen J.R."/>
            <person name="Luke J."/>
            <person name="Reinhart S."/>
            <person name="Benedict M.N."/>
            <person name="Youngblut N.D."/>
            <person name="Metcalf M.E."/>
            <person name="Whitaker R.J."/>
            <person name="Metcalf W.W."/>
        </authorList>
    </citation>
    <scope>NUCLEOTIDE SEQUENCE [LARGE SCALE GENOMIC DNA]</scope>
    <source>
        <strain evidence="1 2">HB-1</strain>
    </source>
</reference>
<evidence type="ECO:0000313" key="2">
    <source>
        <dbReference type="Proteomes" id="UP000033101"/>
    </source>
</evidence>
<dbReference type="STRING" id="1434110.MSHOH_1927"/>
<organism evidence="1 2">
    <name type="scientific">Methanosarcina horonobensis HB-1 = JCM 15518</name>
    <dbReference type="NCBI Taxonomy" id="1434110"/>
    <lineage>
        <taxon>Archaea</taxon>
        <taxon>Methanobacteriati</taxon>
        <taxon>Methanobacteriota</taxon>
        <taxon>Stenosarchaea group</taxon>
        <taxon>Methanomicrobia</taxon>
        <taxon>Methanosarcinales</taxon>
        <taxon>Methanosarcinaceae</taxon>
        <taxon>Methanosarcina</taxon>
    </lineage>
</organism>
<name>A0A0E3WTC7_9EURY</name>
<sequence>MPSLETSSDHARHRFNSIRNDISRGLLYTHTRIGDNTRKILESTSFLYGLLELLNEKGIITIEELDERGWQVAERLVREFTESGLGLMYQDPGYESTLLIRKQMSIVRAGWMYAKRYAVNYHSRCQDRV</sequence>
<dbReference type="AlphaFoldDB" id="A0A0E3WTC7"/>
<dbReference type="KEGG" id="mhor:MSHOH_1927"/>
<dbReference type="Proteomes" id="UP000033101">
    <property type="component" value="Chromosome"/>
</dbReference>
<dbReference type="GeneID" id="24831154"/>
<dbReference type="EMBL" id="CP009516">
    <property type="protein sequence ID" value="AKB78410.1"/>
    <property type="molecule type" value="Genomic_DNA"/>
</dbReference>
<dbReference type="HOGENOM" id="CLU_1943862_0_0_2"/>
<keyword evidence="2" id="KW-1185">Reference proteome</keyword>
<protein>
    <submittedName>
        <fullName evidence="1">Uncharacterized protein</fullName>
    </submittedName>
</protein>